<dbReference type="SMART" id="SM00062">
    <property type="entry name" value="PBPb"/>
    <property type="match status" value="1"/>
</dbReference>
<dbReference type="RefSeq" id="WP_369314238.1">
    <property type="nucleotide sequence ID" value="NZ_JBEHZE010000001.1"/>
</dbReference>
<evidence type="ECO:0000313" key="4">
    <source>
        <dbReference type="EMBL" id="MEX6634250.1"/>
    </source>
</evidence>
<dbReference type="PANTHER" id="PTHR35936:SF19">
    <property type="entry name" value="AMINO-ACID-BINDING PROTEIN YXEM-RELATED"/>
    <property type="match status" value="1"/>
</dbReference>
<proteinExistence type="predicted"/>
<evidence type="ECO:0000256" key="2">
    <source>
        <dbReference type="SAM" id="SignalP"/>
    </source>
</evidence>
<accession>A0ABV3Z614</accession>
<keyword evidence="5" id="KW-1185">Reference proteome</keyword>
<evidence type="ECO:0000256" key="1">
    <source>
        <dbReference type="ARBA" id="ARBA00022729"/>
    </source>
</evidence>
<feature type="chain" id="PRO_5046357807" evidence="2">
    <location>
        <begin position="21"/>
        <end position="273"/>
    </location>
</feature>
<protein>
    <submittedName>
        <fullName evidence="4">ABC transporter substrate-binding protein</fullName>
    </submittedName>
</protein>
<gene>
    <name evidence="4" type="ORF">ABFZ84_11910</name>
</gene>
<name>A0ABV3Z614_9PROT</name>
<sequence>MKNLVYSILFGFTLAGSAIAADLEEIKSRGTLRVAVASLSPFVISDDEGHLRGFEIDSTTGLGEHLGVDIEYIEKPFCELADAVLEGEADMIASGYSNMSWRRRLLDFSLPYHDTEYFVVVSKKAAKRGKTVRGLNRKDITIAYQEGGVSGEVAKGEFSGAELKPFSSFTQIVDALEDGSVDGAVMFEPYLSVAKDIKSTKYVIPHKYALTRTIEAFAVDQNSEDLREALNEWVILRDLEGYWDDLEKTWFNPENMVVSALPPYRCPSMIAVQ</sequence>
<reference evidence="4 5" key="1">
    <citation type="submission" date="2024-05" db="EMBL/GenBank/DDBJ databases">
        <title>Three bacterial strains, DH-69, EH-24, and ECK-19 isolated from coastal sediments.</title>
        <authorList>
            <person name="Ye Y.-Q."/>
            <person name="Du Z.-J."/>
        </authorList>
    </citation>
    <scope>NUCLEOTIDE SEQUENCE [LARGE SCALE GENOMIC DNA]</scope>
    <source>
        <strain evidence="4 5">ECK-19</strain>
    </source>
</reference>
<dbReference type="Gene3D" id="3.40.190.10">
    <property type="entry name" value="Periplasmic binding protein-like II"/>
    <property type="match status" value="2"/>
</dbReference>
<comment type="caution">
    <text evidence="4">The sequence shown here is derived from an EMBL/GenBank/DDBJ whole genome shotgun (WGS) entry which is preliminary data.</text>
</comment>
<organism evidence="4 5">
    <name type="scientific">Hyphococcus lacteus</name>
    <dbReference type="NCBI Taxonomy" id="3143536"/>
    <lineage>
        <taxon>Bacteria</taxon>
        <taxon>Pseudomonadati</taxon>
        <taxon>Pseudomonadota</taxon>
        <taxon>Alphaproteobacteria</taxon>
        <taxon>Parvularculales</taxon>
        <taxon>Parvularculaceae</taxon>
        <taxon>Hyphococcus</taxon>
    </lineage>
</organism>
<dbReference type="Pfam" id="PF00497">
    <property type="entry name" value="SBP_bac_3"/>
    <property type="match status" value="1"/>
</dbReference>
<dbReference type="SUPFAM" id="SSF53850">
    <property type="entry name" value="Periplasmic binding protein-like II"/>
    <property type="match status" value="1"/>
</dbReference>
<feature type="signal peptide" evidence="2">
    <location>
        <begin position="1"/>
        <end position="20"/>
    </location>
</feature>
<dbReference type="CDD" id="cd13530">
    <property type="entry name" value="PBP2_peptides_like"/>
    <property type="match status" value="1"/>
</dbReference>
<keyword evidence="1 2" id="KW-0732">Signal</keyword>
<evidence type="ECO:0000259" key="3">
    <source>
        <dbReference type="SMART" id="SM00062"/>
    </source>
</evidence>
<dbReference type="InterPro" id="IPR001638">
    <property type="entry name" value="Solute-binding_3/MltF_N"/>
</dbReference>
<dbReference type="PANTHER" id="PTHR35936">
    <property type="entry name" value="MEMBRANE-BOUND LYTIC MUREIN TRANSGLYCOSYLASE F"/>
    <property type="match status" value="1"/>
</dbReference>
<dbReference type="Proteomes" id="UP001560685">
    <property type="component" value="Unassembled WGS sequence"/>
</dbReference>
<evidence type="ECO:0000313" key="5">
    <source>
        <dbReference type="Proteomes" id="UP001560685"/>
    </source>
</evidence>
<dbReference type="EMBL" id="JBEHZE010000001">
    <property type="protein sequence ID" value="MEX6634250.1"/>
    <property type="molecule type" value="Genomic_DNA"/>
</dbReference>
<feature type="domain" description="Solute-binding protein family 3/N-terminal" evidence="3">
    <location>
        <begin position="31"/>
        <end position="254"/>
    </location>
</feature>